<dbReference type="Gene3D" id="3.30.40.10">
    <property type="entry name" value="Zinc/RING finger domain, C3HC4 (zinc finger)"/>
    <property type="match status" value="1"/>
</dbReference>
<gene>
    <name evidence="6" type="ORF">MCAP1_003452</name>
</gene>
<dbReference type="PANTHER" id="PTHR46347:SF1">
    <property type="entry name" value="RING_FYVE_PHD ZINC FINGER SUPERFAMILY PROTEIN"/>
    <property type="match status" value="1"/>
</dbReference>
<sequence length="398" mass="43780">MHGRTRWDAVDELQVEALLLGGQAAAPERFCRICFDSAVAPGDRLLAPCRCRGTMKYVHASCLDEWRAKSRRADSARKCEQCGAAYMLRATLTMRLLASRAVRVVLSLSSCLVLAQCLGVLARIFLQSKEPALFEAMHPWAMQSVSYEPSADAKPWTLPPAEREPDALSLLWDQVLGPMDDPEPQDSDLYVLGIFQPVVLLQAVQGMLQRSLEMLAHARLARPTQRVVTVHGWPGGTAGSPAAVSWTCARLYELTLGLAFEGLVTNIHTVSFMSSLSVVFAGLPFAAVAMYEMGGSVAVVWESDHWLAPLLLAIVLWGVARMLMMVLDQLSFLGHYVMAHTPHLVADYGEVGAAPIPPRAAARPSWAQWTLQRMLRGHAAMRDLHDPRFVWMLAQAGD</sequence>
<dbReference type="PROSITE" id="PS51292">
    <property type="entry name" value="ZF_RING_CH"/>
    <property type="match status" value="1"/>
</dbReference>
<keyword evidence="4" id="KW-0812">Transmembrane</keyword>
<protein>
    <recommendedName>
        <fullName evidence="5">RING-CH-type domain-containing protein</fullName>
    </recommendedName>
</protein>
<organism evidence="6 7">
    <name type="scientific">Malassezia caprae</name>
    <dbReference type="NCBI Taxonomy" id="1381934"/>
    <lineage>
        <taxon>Eukaryota</taxon>
        <taxon>Fungi</taxon>
        <taxon>Dikarya</taxon>
        <taxon>Basidiomycota</taxon>
        <taxon>Ustilaginomycotina</taxon>
        <taxon>Malasseziomycetes</taxon>
        <taxon>Malasseziales</taxon>
        <taxon>Malasseziaceae</taxon>
        <taxon>Malassezia</taxon>
    </lineage>
</organism>
<evidence type="ECO:0000259" key="5">
    <source>
        <dbReference type="PROSITE" id="PS51292"/>
    </source>
</evidence>
<evidence type="ECO:0000256" key="4">
    <source>
        <dbReference type="SAM" id="Phobius"/>
    </source>
</evidence>
<dbReference type="InterPro" id="IPR013083">
    <property type="entry name" value="Znf_RING/FYVE/PHD"/>
</dbReference>
<dbReference type="InterPro" id="IPR011016">
    <property type="entry name" value="Znf_RING-CH"/>
</dbReference>
<keyword evidence="4" id="KW-1133">Transmembrane helix</keyword>
<dbReference type="PANTHER" id="PTHR46347">
    <property type="entry name" value="RING/FYVE/PHD ZINC FINGER SUPERFAMILY PROTEIN"/>
    <property type="match status" value="1"/>
</dbReference>
<keyword evidence="2" id="KW-0863">Zinc-finger</keyword>
<dbReference type="Proteomes" id="UP001220961">
    <property type="component" value="Chromosome 8"/>
</dbReference>
<name>A0AAF0EAS7_9BASI</name>
<keyword evidence="4" id="KW-0472">Membrane</keyword>
<keyword evidence="7" id="KW-1185">Reference proteome</keyword>
<reference evidence="6" key="1">
    <citation type="submission" date="2023-03" db="EMBL/GenBank/DDBJ databases">
        <title>Mating type loci evolution in Malassezia.</title>
        <authorList>
            <person name="Coelho M.A."/>
        </authorList>
    </citation>
    <scope>NUCLEOTIDE SEQUENCE</scope>
    <source>
        <strain evidence="6">CBS 10434</strain>
    </source>
</reference>
<feature type="transmembrane region" description="Helical" evidence="4">
    <location>
        <begin position="189"/>
        <end position="208"/>
    </location>
</feature>
<dbReference type="AlphaFoldDB" id="A0AAF0EAS7"/>
<dbReference type="SUPFAM" id="SSF57850">
    <property type="entry name" value="RING/U-box"/>
    <property type="match status" value="1"/>
</dbReference>
<proteinExistence type="predicted"/>
<dbReference type="SMART" id="SM00744">
    <property type="entry name" value="RINGv"/>
    <property type="match status" value="1"/>
</dbReference>
<dbReference type="EMBL" id="CP119915">
    <property type="protein sequence ID" value="WFD21191.1"/>
    <property type="molecule type" value="Genomic_DNA"/>
</dbReference>
<evidence type="ECO:0000313" key="6">
    <source>
        <dbReference type="EMBL" id="WFD21191.1"/>
    </source>
</evidence>
<dbReference type="Pfam" id="PF12906">
    <property type="entry name" value="RINGv"/>
    <property type="match status" value="1"/>
</dbReference>
<evidence type="ECO:0000256" key="2">
    <source>
        <dbReference type="ARBA" id="ARBA00022771"/>
    </source>
</evidence>
<dbReference type="CDD" id="cd16495">
    <property type="entry name" value="RING_CH-C4HC3_MARCH"/>
    <property type="match status" value="1"/>
</dbReference>
<feature type="transmembrane region" description="Helical" evidence="4">
    <location>
        <begin position="104"/>
        <end position="126"/>
    </location>
</feature>
<dbReference type="GO" id="GO:0008270">
    <property type="term" value="F:zinc ion binding"/>
    <property type="evidence" value="ECO:0007669"/>
    <property type="project" value="UniProtKB-KW"/>
</dbReference>
<evidence type="ECO:0000313" key="7">
    <source>
        <dbReference type="Proteomes" id="UP001220961"/>
    </source>
</evidence>
<feature type="transmembrane region" description="Helical" evidence="4">
    <location>
        <begin position="270"/>
        <end position="291"/>
    </location>
</feature>
<keyword evidence="1" id="KW-0479">Metal-binding</keyword>
<keyword evidence="3" id="KW-0862">Zinc</keyword>
<feature type="domain" description="RING-CH-type" evidence="5">
    <location>
        <begin position="23"/>
        <end position="89"/>
    </location>
</feature>
<evidence type="ECO:0000256" key="3">
    <source>
        <dbReference type="ARBA" id="ARBA00022833"/>
    </source>
</evidence>
<evidence type="ECO:0000256" key="1">
    <source>
        <dbReference type="ARBA" id="ARBA00022723"/>
    </source>
</evidence>
<accession>A0AAF0EAS7</accession>
<feature type="transmembrane region" description="Helical" evidence="4">
    <location>
        <begin position="306"/>
        <end position="327"/>
    </location>
</feature>